<comment type="caution">
    <text evidence="1">The sequence shown here is derived from an EMBL/GenBank/DDBJ whole genome shotgun (WGS) entry which is preliminary data.</text>
</comment>
<name>A0ABT9XZU2_9BACI</name>
<keyword evidence="2" id="KW-1185">Reference proteome</keyword>
<organism evidence="1 2">
    <name type="scientific">Neobacillus ginsengisoli</name>
    <dbReference type="NCBI Taxonomy" id="904295"/>
    <lineage>
        <taxon>Bacteria</taxon>
        <taxon>Bacillati</taxon>
        <taxon>Bacillota</taxon>
        <taxon>Bacilli</taxon>
        <taxon>Bacillales</taxon>
        <taxon>Bacillaceae</taxon>
        <taxon>Neobacillus</taxon>
    </lineage>
</organism>
<accession>A0ABT9XZU2</accession>
<protein>
    <submittedName>
        <fullName evidence="1">Uncharacterized protein</fullName>
    </submittedName>
</protein>
<dbReference type="Proteomes" id="UP001224122">
    <property type="component" value="Unassembled WGS sequence"/>
</dbReference>
<proteinExistence type="predicted"/>
<gene>
    <name evidence="1" type="ORF">J2S10_003977</name>
</gene>
<reference evidence="1 2" key="1">
    <citation type="submission" date="2023-07" db="EMBL/GenBank/DDBJ databases">
        <title>Genomic Encyclopedia of Type Strains, Phase IV (KMG-IV): sequencing the most valuable type-strain genomes for metagenomic binning, comparative biology and taxonomic classification.</title>
        <authorList>
            <person name="Goeker M."/>
        </authorList>
    </citation>
    <scope>NUCLEOTIDE SEQUENCE [LARGE SCALE GENOMIC DNA]</scope>
    <source>
        <strain evidence="1 2">DSM 27594</strain>
    </source>
</reference>
<dbReference type="EMBL" id="JAUSTW010000007">
    <property type="protein sequence ID" value="MDQ0200775.1"/>
    <property type="molecule type" value="Genomic_DNA"/>
</dbReference>
<sequence length="35" mass="4003">MIVRMRGLFGQDKLEMAYDSPNARLNRTGQAGNYQ</sequence>
<evidence type="ECO:0000313" key="2">
    <source>
        <dbReference type="Proteomes" id="UP001224122"/>
    </source>
</evidence>
<evidence type="ECO:0000313" key="1">
    <source>
        <dbReference type="EMBL" id="MDQ0200775.1"/>
    </source>
</evidence>